<gene>
    <name evidence="1" type="ORF">J2Z66_007300</name>
</gene>
<protein>
    <submittedName>
        <fullName evidence="1">Uncharacterized protein</fullName>
    </submittedName>
</protein>
<organism evidence="1 2">
    <name type="scientific">Paenibacillus eucommiae</name>
    <dbReference type="NCBI Taxonomy" id="1355755"/>
    <lineage>
        <taxon>Bacteria</taxon>
        <taxon>Bacillati</taxon>
        <taxon>Bacillota</taxon>
        <taxon>Bacilli</taxon>
        <taxon>Bacillales</taxon>
        <taxon>Paenibacillaceae</taxon>
        <taxon>Paenibacillus</taxon>
    </lineage>
</organism>
<sequence>MNSTNNRIVQTWIDDQLDLYNLAKQLGDTVWQEQIVQTLYNKEQHTQKRMQQDLWRVFDSINRKMLELFGQLKESSNSYEVRVLREQVWELKLQRIEIVKKINK</sequence>
<dbReference type="RefSeq" id="WP_209977447.1">
    <property type="nucleotide sequence ID" value="NZ_JAGGLB010000037.1"/>
</dbReference>
<accession>A0ABS4J764</accession>
<reference evidence="1 2" key="1">
    <citation type="submission" date="2021-03" db="EMBL/GenBank/DDBJ databases">
        <title>Genomic Encyclopedia of Type Strains, Phase IV (KMG-IV): sequencing the most valuable type-strain genomes for metagenomic binning, comparative biology and taxonomic classification.</title>
        <authorList>
            <person name="Goeker M."/>
        </authorList>
    </citation>
    <scope>NUCLEOTIDE SEQUENCE [LARGE SCALE GENOMIC DNA]</scope>
    <source>
        <strain evidence="1 2">DSM 26048</strain>
    </source>
</reference>
<comment type="caution">
    <text evidence="1">The sequence shown here is derived from an EMBL/GenBank/DDBJ whole genome shotgun (WGS) entry which is preliminary data.</text>
</comment>
<evidence type="ECO:0000313" key="1">
    <source>
        <dbReference type="EMBL" id="MBP1995658.1"/>
    </source>
</evidence>
<dbReference type="Proteomes" id="UP001519287">
    <property type="component" value="Unassembled WGS sequence"/>
</dbReference>
<proteinExistence type="predicted"/>
<evidence type="ECO:0000313" key="2">
    <source>
        <dbReference type="Proteomes" id="UP001519287"/>
    </source>
</evidence>
<dbReference type="EMBL" id="JAGGLB010000037">
    <property type="protein sequence ID" value="MBP1995658.1"/>
    <property type="molecule type" value="Genomic_DNA"/>
</dbReference>
<name>A0ABS4J764_9BACL</name>
<keyword evidence="2" id="KW-1185">Reference proteome</keyword>